<reference evidence="2" key="1">
    <citation type="submission" date="2015-12" db="EMBL/GenBank/DDBJ databases">
        <title>FDA dAtabase for Regulatory Grade micrObial Sequences (FDA-ARGOS): Supporting development and validation of Infectious Disease Dx tests.</title>
        <authorList>
            <person name="Case J."/>
            <person name="Tallon L."/>
            <person name="Sadzewicz L."/>
            <person name="Sengamalay N."/>
            <person name="Ott S."/>
            <person name="Godinez A."/>
            <person name="Nagaraj S."/>
            <person name="Nadendla S."/>
            <person name="Sichtig H."/>
        </authorList>
    </citation>
    <scope>NUCLEOTIDE SEQUENCE [LARGE SCALE GENOMIC DNA]</scope>
    <source>
        <strain evidence="2">FDAARGOS_147</strain>
    </source>
</reference>
<gene>
    <name evidence="1" type="ORF">AL504_20170</name>
</gene>
<dbReference type="InterPro" id="IPR029044">
    <property type="entry name" value="Nucleotide-diphossugar_trans"/>
</dbReference>
<accession>A0A0X8P1E2</accession>
<dbReference type="EMBL" id="CP014060">
    <property type="protein sequence ID" value="AMG38129.2"/>
    <property type="molecule type" value="Genomic_DNA"/>
</dbReference>
<dbReference type="PANTHER" id="PTHR42866:SF1">
    <property type="entry name" value="SPORE COAT POLYSACCHARIDE BIOSYNTHESIS PROTEIN SPSF"/>
    <property type="match status" value="1"/>
</dbReference>
<evidence type="ECO:0000313" key="1">
    <source>
        <dbReference type="EMBL" id="AMG38129.2"/>
    </source>
</evidence>
<dbReference type="InterPro" id="IPR003329">
    <property type="entry name" value="Cytidylyl_trans"/>
</dbReference>
<dbReference type="SUPFAM" id="SSF53448">
    <property type="entry name" value="Nucleotide-diphospho-sugar transferases"/>
    <property type="match status" value="1"/>
</dbReference>
<evidence type="ECO:0008006" key="3">
    <source>
        <dbReference type="Google" id="ProtNLM"/>
    </source>
</evidence>
<dbReference type="Gene3D" id="3.90.550.10">
    <property type="entry name" value="Spore Coat Polysaccharide Biosynthesis Protein SpsA, Chain A"/>
    <property type="match status" value="1"/>
</dbReference>
<protein>
    <recommendedName>
        <fullName evidence="3">3-deoxy-manno-octulosonate cytidylyltransferase</fullName>
    </recommendedName>
</protein>
<name>A0A0X8P1E2_ALCXX</name>
<dbReference type="PANTHER" id="PTHR42866">
    <property type="entry name" value="3-DEOXY-MANNO-OCTULOSONATE CYTIDYLYLTRANSFERASE"/>
    <property type="match status" value="1"/>
</dbReference>
<evidence type="ECO:0000313" key="2">
    <source>
        <dbReference type="Proteomes" id="UP000060602"/>
    </source>
</evidence>
<dbReference type="GO" id="GO:0005829">
    <property type="term" value="C:cytosol"/>
    <property type="evidence" value="ECO:0007669"/>
    <property type="project" value="TreeGrafter"/>
</dbReference>
<dbReference type="Pfam" id="PF02348">
    <property type="entry name" value="CTP_transf_3"/>
    <property type="match status" value="1"/>
</dbReference>
<organism evidence="1 2">
    <name type="scientific">Alcaligenes xylosoxydans xylosoxydans</name>
    <name type="common">Achromobacter xylosoxidans</name>
    <dbReference type="NCBI Taxonomy" id="85698"/>
    <lineage>
        <taxon>Bacteria</taxon>
        <taxon>Pseudomonadati</taxon>
        <taxon>Pseudomonadota</taxon>
        <taxon>Betaproteobacteria</taxon>
        <taxon>Burkholderiales</taxon>
        <taxon>Alcaligenaceae</taxon>
        <taxon>Achromobacter</taxon>
    </lineage>
</organism>
<proteinExistence type="predicted"/>
<sequence>MQPGRERRHYAGGPGVKIGCLLSVREKATRLPKKVLLDVAGKPLTARLLERLAMAKGIDAVILSTSTHKDDAVLADLAQKEGFAAFRGSEEDKLDRYYQTAKQYGLDAVVVVDGDDPFCFPEAITMVAEALRQGDADCVYLSGLPLGAASTGLTTAALARVLELKDELDTEVWGGYFIGSGKFRSKEIAVKDAALNHPGIRLTLDYEEDYALVCEVVKAFDNRTDFSSYELMDLLVNRRPDLATLNASAQVKYENHLQKAAPVKFK</sequence>
<dbReference type="AlphaFoldDB" id="A0A0X8P1E2"/>
<dbReference type="Proteomes" id="UP000060602">
    <property type="component" value="Chromosome"/>
</dbReference>